<comment type="caution">
    <text evidence="1">The sequence shown here is derived from an EMBL/GenBank/DDBJ whole genome shotgun (WGS) entry which is preliminary data.</text>
</comment>
<accession>A0AAV3R156</accession>
<gene>
    <name evidence="1" type="ORF">LIER_24026</name>
</gene>
<dbReference type="EMBL" id="BAABME010006893">
    <property type="protein sequence ID" value="GAA0169575.1"/>
    <property type="molecule type" value="Genomic_DNA"/>
</dbReference>
<dbReference type="CDD" id="cd00303">
    <property type="entry name" value="retropepsin_like"/>
    <property type="match status" value="1"/>
</dbReference>
<dbReference type="PANTHER" id="PTHR33240">
    <property type="entry name" value="OS08G0508500 PROTEIN"/>
    <property type="match status" value="1"/>
</dbReference>
<keyword evidence="2" id="KW-1185">Reference proteome</keyword>
<sequence length="120" mass="13012">MLVDTRSSADILYLQVYYRLGLPCKHLKQVSTPLTGFPGHSVYPTGIAELDLTVGEAPRKTTVRASFTVVDIPDPSYNVLIGRPLLNDLRAVIWGDGGVKSEVLAKSLAPKTNMRTTCPG</sequence>
<dbReference type="AlphaFoldDB" id="A0AAV3R156"/>
<evidence type="ECO:0000313" key="2">
    <source>
        <dbReference type="Proteomes" id="UP001454036"/>
    </source>
</evidence>
<name>A0AAV3R156_LITER</name>
<organism evidence="1 2">
    <name type="scientific">Lithospermum erythrorhizon</name>
    <name type="common">Purple gromwell</name>
    <name type="synonym">Lithospermum officinale var. erythrorhizon</name>
    <dbReference type="NCBI Taxonomy" id="34254"/>
    <lineage>
        <taxon>Eukaryota</taxon>
        <taxon>Viridiplantae</taxon>
        <taxon>Streptophyta</taxon>
        <taxon>Embryophyta</taxon>
        <taxon>Tracheophyta</taxon>
        <taxon>Spermatophyta</taxon>
        <taxon>Magnoliopsida</taxon>
        <taxon>eudicotyledons</taxon>
        <taxon>Gunneridae</taxon>
        <taxon>Pentapetalae</taxon>
        <taxon>asterids</taxon>
        <taxon>lamiids</taxon>
        <taxon>Boraginales</taxon>
        <taxon>Boraginaceae</taxon>
        <taxon>Boraginoideae</taxon>
        <taxon>Lithospermeae</taxon>
        <taxon>Lithospermum</taxon>
    </lineage>
</organism>
<evidence type="ECO:0000313" key="1">
    <source>
        <dbReference type="EMBL" id="GAA0169575.1"/>
    </source>
</evidence>
<proteinExistence type="predicted"/>
<protein>
    <submittedName>
        <fullName evidence="1">Uncharacterized protein</fullName>
    </submittedName>
</protein>
<dbReference type="InterPro" id="IPR021109">
    <property type="entry name" value="Peptidase_aspartic_dom_sf"/>
</dbReference>
<dbReference type="PANTHER" id="PTHR33240:SF15">
    <property type="entry name" value="GAG-PRO-LIKE PROTEIN"/>
    <property type="match status" value="1"/>
</dbReference>
<reference evidence="1 2" key="1">
    <citation type="submission" date="2024-01" db="EMBL/GenBank/DDBJ databases">
        <title>The complete chloroplast genome sequence of Lithospermum erythrorhizon: insights into the phylogenetic relationship among Boraginaceae species and the maternal lineages of purple gromwells.</title>
        <authorList>
            <person name="Okada T."/>
            <person name="Watanabe K."/>
        </authorList>
    </citation>
    <scope>NUCLEOTIDE SEQUENCE [LARGE SCALE GENOMIC DNA]</scope>
</reference>
<dbReference type="Gene3D" id="2.40.70.10">
    <property type="entry name" value="Acid Proteases"/>
    <property type="match status" value="1"/>
</dbReference>
<dbReference type="Proteomes" id="UP001454036">
    <property type="component" value="Unassembled WGS sequence"/>
</dbReference>